<feature type="region of interest" description="Disordered" evidence="11">
    <location>
        <begin position="1"/>
        <end position="23"/>
    </location>
</feature>
<evidence type="ECO:0000256" key="2">
    <source>
        <dbReference type="ARBA" id="ARBA00004429"/>
    </source>
</evidence>
<dbReference type="InterPro" id="IPR036259">
    <property type="entry name" value="MFS_trans_sf"/>
</dbReference>
<evidence type="ECO:0000256" key="9">
    <source>
        <dbReference type="ARBA" id="ARBA00022989"/>
    </source>
</evidence>
<dbReference type="GO" id="GO:1904659">
    <property type="term" value="P:D-glucose transmembrane transport"/>
    <property type="evidence" value="ECO:0007669"/>
    <property type="project" value="InterPro"/>
</dbReference>
<evidence type="ECO:0000313" key="15">
    <source>
        <dbReference type="Proteomes" id="UP000019678"/>
    </source>
</evidence>
<evidence type="ECO:0000256" key="8">
    <source>
        <dbReference type="ARBA" id="ARBA00022692"/>
    </source>
</evidence>
<feature type="transmembrane region" description="Helical" evidence="12">
    <location>
        <begin position="412"/>
        <end position="432"/>
    </location>
</feature>
<evidence type="ECO:0000256" key="1">
    <source>
        <dbReference type="ARBA" id="ARBA00003321"/>
    </source>
</evidence>
<keyword evidence="15" id="KW-1185">Reference proteome</keyword>
<dbReference type="Gene3D" id="1.20.1250.20">
    <property type="entry name" value="MFS general substrate transporter like domains"/>
    <property type="match status" value="2"/>
</dbReference>
<evidence type="ECO:0000313" key="14">
    <source>
        <dbReference type="EMBL" id="EYF06192.1"/>
    </source>
</evidence>
<dbReference type="GO" id="GO:0005886">
    <property type="term" value="C:plasma membrane"/>
    <property type="evidence" value="ECO:0007669"/>
    <property type="project" value="UniProtKB-SubCell"/>
</dbReference>
<feature type="transmembrane region" description="Helical" evidence="12">
    <location>
        <begin position="387"/>
        <end position="406"/>
    </location>
</feature>
<dbReference type="InterPro" id="IPR020846">
    <property type="entry name" value="MFS_dom"/>
</dbReference>
<gene>
    <name evidence="14" type="ORF">CAP_2070</name>
</gene>
<keyword evidence="5" id="KW-1003">Cell membrane</keyword>
<evidence type="ECO:0000256" key="6">
    <source>
        <dbReference type="ARBA" id="ARBA00022519"/>
    </source>
</evidence>
<evidence type="ECO:0000256" key="4">
    <source>
        <dbReference type="ARBA" id="ARBA00022448"/>
    </source>
</evidence>
<evidence type="ECO:0000256" key="3">
    <source>
        <dbReference type="ARBA" id="ARBA00009120"/>
    </source>
</evidence>
<dbReference type="NCBIfam" id="TIGR01272">
    <property type="entry name" value="gluP"/>
    <property type="match status" value="1"/>
</dbReference>
<feature type="transmembrane region" description="Helical" evidence="12">
    <location>
        <begin position="33"/>
        <end position="55"/>
    </location>
</feature>
<evidence type="ECO:0000256" key="7">
    <source>
        <dbReference type="ARBA" id="ARBA00022597"/>
    </source>
</evidence>
<dbReference type="Proteomes" id="UP000019678">
    <property type="component" value="Unassembled WGS sequence"/>
</dbReference>
<dbReference type="CDD" id="cd17394">
    <property type="entry name" value="MFS_FucP_like"/>
    <property type="match status" value="1"/>
</dbReference>
<dbReference type="InterPro" id="IPR005964">
    <property type="entry name" value="Glc/Gal_transptr_bac"/>
</dbReference>
<dbReference type="SUPFAM" id="SSF103473">
    <property type="entry name" value="MFS general substrate transporter"/>
    <property type="match status" value="1"/>
</dbReference>
<comment type="similarity">
    <text evidence="3">Belongs to the major facilitator superfamily. FHS transporter (TC 2.A.1.7) family.</text>
</comment>
<dbReference type="STRING" id="1192034.CAP_2070"/>
<feature type="transmembrane region" description="Helical" evidence="12">
    <location>
        <begin position="96"/>
        <end position="116"/>
    </location>
</feature>
<evidence type="ECO:0000256" key="10">
    <source>
        <dbReference type="ARBA" id="ARBA00023136"/>
    </source>
</evidence>
<evidence type="ECO:0000256" key="5">
    <source>
        <dbReference type="ARBA" id="ARBA00022475"/>
    </source>
</evidence>
<dbReference type="PANTHER" id="PTHR43702:SF3">
    <property type="entry name" value="PROTEIN TSGA"/>
    <property type="match status" value="1"/>
</dbReference>
<feature type="transmembrane region" description="Helical" evidence="12">
    <location>
        <begin position="352"/>
        <end position="375"/>
    </location>
</feature>
<keyword evidence="7" id="KW-0762">Sugar transport</keyword>
<sequence length="440" mass="45625">MGGMMQAAQGSQPRPSQAPQGLRVDGGGTKTRWLVPFVLLLFFAWGFATVLVDALVPKLKGLFALTYTEVMLTQFCFFLAYLLMSLPASMILSRIGYLRAVVGGLVVMALGCLMFAPAARLGVYPGFLFALFVMASGITLLQVAANPLMALLGAPDTAPSRLTFAQFFNAVGTTVGPHVGATLILASGVSTPDPTTLSPAELAAARQVGAQAVQTPFLLIAVGLLVLAVLFWVARNAASLGQAEHPAALRDTLKLLGRPALLLAVMSIFLYVGAEVSLGSLMTNFLMLPGTLALPAMEAGRLVGLYWGGAMVGRLLGGFVLRRLHPGTALAACALAAATLVGVAVVGTGVSAGVALIAVGLFNAIMFPTIFTLGLEGMGEETAQASGLLCMAIVGGAVVPLLTGVLADHTTLSLALLCPLLCYVWIALYGWMHRRRAAVA</sequence>
<feature type="transmembrane region" description="Helical" evidence="12">
    <location>
        <begin position="255"/>
        <end position="274"/>
    </location>
</feature>
<accession>A0A017TB97</accession>
<keyword evidence="8 12" id="KW-0812">Transmembrane</keyword>
<keyword evidence="6" id="KW-0997">Cell inner membrane</keyword>
<proteinExistence type="inferred from homology"/>
<dbReference type="InterPro" id="IPR011701">
    <property type="entry name" value="MFS"/>
</dbReference>
<comment type="function">
    <text evidence="1">Intake of glucose and galactose.</text>
</comment>
<name>A0A017TB97_9BACT</name>
<evidence type="ECO:0000259" key="13">
    <source>
        <dbReference type="PROSITE" id="PS50850"/>
    </source>
</evidence>
<feature type="transmembrane region" description="Helical" evidence="12">
    <location>
        <begin position="216"/>
        <end position="234"/>
    </location>
</feature>
<comment type="subcellular location">
    <subcellularLocation>
        <location evidence="2">Cell inner membrane</location>
        <topology evidence="2">Multi-pass membrane protein</topology>
    </subcellularLocation>
</comment>
<keyword evidence="4" id="KW-0813">Transport</keyword>
<dbReference type="GO" id="GO:0055056">
    <property type="term" value="F:D-glucose transmembrane transporter activity"/>
    <property type="evidence" value="ECO:0007669"/>
    <property type="project" value="InterPro"/>
</dbReference>
<dbReference type="eggNOG" id="COG0738">
    <property type="taxonomic scope" value="Bacteria"/>
</dbReference>
<feature type="transmembrane region" description="Helical" evidence="12">
    <location>
        <begin position="328"/>
        <end position="346"/>
    </location>
</feature>
<keyword evidence="10 12" id="KW-0472">Membrane</keyword>
<keyword evidence="9 12" id="KW-1133">Transmembrane helix</keyword>
<dbReference type="Pfam" id="PF07690">
    <property type="entry name" value="MFS_1"/>
    <property type="match status" value="1"/>
</dbReference>
<dbReference type="PROSITE" id="PS50850">
    <property type="entry name" value="MFS"/>
    <property type="match status" value="1"/>
</dbReference>
<dbReference type="PANTHER" id="PTHR43702">
    <property type="entry name" value="L-FUCOSE-PROTON SYMPORTER"/>
    <property type="match status" value="1"/>
</dbReference>
<dbReference type="GO" id="GO:0005354">
    <property type="term" value="F:galactose transmembrane transporter activity"/>
    <property type="evidence" value="ECO:0007669"/>
    <property type="project" value="InterPro"/>
</dbReference>
<evidence type="ECO:0000256" key="12">
    <source>
        <dbReference type="SAM" id="Phobius"/>
    </source>
</evidence>
<feature type="compositionally biased region" description="Polar residues" evidence="11">
    <location>
        <begin position="8"/>
        <end position="19"/>
    </location>
</feature>
<evidence type="ECO:0000256" key="11">
    <source>
        <dbReference type="SAM" id="MobiDB-lite"/>
    </source>
</evidence>
<feature type="transmembrane region" description="Helical" evidence="12">
    <location>
        <begin position="123"/>
        <end position="145"/>
    </location>
</feature>
<dbReference type="InterPro" id="IPR050375">
    <property type="entry name" value="MFS_TsgA-like"/>
</dbReference>
<dbReference type="EMBL" id="ASRX01000017">
    <property type="protein sequence ID" value="EYF06192.1"/>
    <property type="molecule type" value="Genomic_DNA"/>
</dbReference>
<comment type="caution">
    <text evidence="14">The sequence shown here is derived from an EMBL/GenBank/DDBJ whole genome shotgun (WGS) entry which is preliminary data.</text>
</comment>
<reference evidence="14 15" key="1">
    <citation type="submission" date="2013-05" db="EMBL/GenBank/DDBJ databases">
        <title>Genome assembly of Chondromyces apiculatus DSM 436.</title>
        <authorList>
            <person name="Sharma G."/>
            <person name="Khatri I."/>
            <person name="Kaur C."/>
            <person name="Mayilraj S."/>
            <person name="Subramanian S."/>
        </authorList>
    </citation>
    <scope>NUCLEOTIDE SEQUENCE [LARGE SCALE GENOMIC DNA]</scope>
    <source>
        <strain evidence="14 15">DSM 436</strain>
    </source>
</reference>
<protein>
    <recommendedName>
        <fullName evidence="13">Major facilitator superfamily (MFS) profile domain-containing protein</fullName>
    </recommendedName>
</protein>
<feature type="transmembrane region" description="Helical" evidence="12">
    <location>
        <begin position="62"/>
        <end position="84"/>
    </location>
</feature>
<organism evidence="14 15">
    <name type="scientific">Chondromyces apiculatus DSM 436</name>
    <dbReference type="NCBI Taxonomy" id="1192034"/>
    <lineage>
        <taxon>Bacteria</taxon>
        <taxon>Pseudomonadati</taxon>
        <taxon>Myxococcota</taxon>
        <taxon>Polyangia</taxon>
        <taxon>Polyangiales</taxon>
        <taxon>Polyangiaceae</taxon>
        <taxon>Chondromyces</taxon>
    </lineage>
</organism>
<feature type="domain" description="Major facilitator superfamily (MFS) profile" evidence="13">
    <location>
        <begin position="34"/>
        <end position="440"/>
    </location>
</feature>
<dbReference type="AlphaFoldDB" id="A0A017TB97"/>